<dbReference type="CDD" id="cd00534">
    <property type="entry name" value="DHNA_DHNTPE"/>
    <property type="match status" value="1"/>
</dbReference>
<name>H3ZG74_9ALTE</name>
<dbReference type="GO" id="GO:0046656">
    <property type="term" value="P:folic acid biosynthetic process"/>
    <property type="evidence" value="ECO:0007669"/>
    <property type="project" value="UniProtKB-UniRule"/>
</dbReference>
<evidence type="ECO:0000313" key="11">
    <source>
        <dbReference type="Proteomes" id="UP000012046"/>
    </source>
</evidence>
<dbReference type="PANTHER" id="PTHR42844">
    <property type="entry name" value="DIHYDRONEOPTERIN ALDOLASE 1-RELATED"/>
    <property type="match status" value="1"/>
</dbReference>
<keyword evidence="5 8" id="KW-0289">Folate biosynthesis</keyword>
<comment type="similarity">
    <text evidence="4 8">Belongs to the DHNA family.</text>
</comment>
<dbReference type="PATRIC" id="fig|1129374.4.peg.2355"/>
<evidence type="ECO:0000256" key="5">
    <source>
        <dbReference type="ARBA" id="ARBA00022909"/>
    </source>
</evidence>
<dbReference type="SUPFAM" id="SSF55620">
    <property type="entry name" value="Tetrahydrobiopterin biosynthesis enzymes-like"/>
    <property type="match status" value="1"/>
</dbReference>
<evidence type="ECO:0000256" key="4">
    <source>
        <dbReference type="ARBA" id="ARBA00005708"/>
    </source>
</evidence>
<dbReference type="InterPro" id="IPR043133">
    <property type="entry name" value="GTP-CH-I_C/QueF"/>
</dbReference>
<comment type="catalytic activity">
    <reaction evidence="2 8">
        <text>7,8-dihydroneopterin = 6-hydroxymethyl-7,8-dihydropterin + glycolaldehyde</text>
        <dbReference type="Rhea" id="RHEA:10540"/>
        <dbReference type="ChEBI" id="CHEBI:17001"/>
        <dbReference type="ChEBI" id="CHEBI:17071"/>
        <dbReference type="ChEBI" id="CHEBI:44841"/>
        <dbReference type="EC" id="4.1.2.25"/>
    </reaction>
</comment>
<dbReference type="InterPro" id="IPR006156">
    <property type="entry name" value="Dihydroneopterin_aldolase"/>
</dbReference>
<evidence type="ECO:0000256" key="7">
    <source>
        <dbReference type="ARBA" id="ARBA00023239"/>
    </source>
</evidence>
<dbReference type="Pfam" id="PF02152">
    <property type="entry name" value="FolB"/>
    <property type="match status" value="1"/>
</dbReference>
<dbReference type="GO" id="GO:0016853">
    <property type="term" value="F:isomerase activity"/>
    <property type="evidence" value="ECO:0007669"/>
    <property type="project" value="UniProtKB-KW"/>
</dbReference>
<dbReference type="Proteomes" id="UP000012046">
    <property type="component" value="Unassembled WGS sequence"/>
</dbReference>
<organism evidence="10 11">
    <name type="scientific">Alishewanella jeotgali KCTC 22429</name>
    <dbReference type="NCBI Taxonomy" id="1129374"/>
    <lineage>
        <taxon>Bacteria</taxon>
        <taxon>Pseudomonadati</taxon>
        <taxon>Pseudomonadota</taxon>
        <taxon>Gammaproteobacteria</taxon>
        <taxon>Alteromonadales</taxon>
        <taxon>Alteromonadaceae</taxon>
        <taxon>Alishewanella</taxon>
    </lineage>
</organism>
<keyword evidence="7 8" id="KW-0456">Lyase</keyword>
<evidence type="ECO:0000256" key="2">
    <source>
        <dbReference type="ARBA" id="ARBA00001353"/>
    </source>
</evidence>
<dbReference type="Gene3D" id="3.30.1130.10">
    <property type="match status" value="1"/>
</dbReference>
<evidence type="ECO:0000256" key="3">
    <source>
        <dbReference type="ARBA" id="ARBA00005013"/>
    </source>
</evidence>
<dbReference type="InterPro" id="IPR006157">
    <property type="entry name" value="FolB_dom"/>
</dbReference>
<protein>
    <recommendedName>
        <fullName evidence="8">7,8-dihydroneopterin aldolase</fullName>
        <ecNumber evidence="8">4.1.2.25</ecNumber>
    </recommendedName>
</protein>
<evidence type="ECO:0000259" key="9">
    <source>
        <dbReference type="SMART" id="SM00905"/>
    </source>
</evidence>
<comment type="pathway">
    <text evidence="3 8">Cofactor biosynthesis; tetrahydrofolate biosynthesis; 2-amino-4-hydroxy-6-hydroxymethyl-7,8-dihydropteridine diphosphate from 7,8-dihydroneopterin triphosphate: step 3/4.</text>
</comment>
<gene>
    <name evidence="10" type="ORF">AJE_11854</name>
</gene>
<dbReference type="STRING" id="1129374.AJE_11854"/>
<dbReference type="NCBIfam" id="TIGR00526">
    <property type="entry name" value="folB_dom"/>
    <property type="match status" value="1"/>
</dbReference>
<sequence length="120" mass="13314">MDIVFIKQLAVDTVIGVYDWEKQIKQRLLLDLELSYDLTLAGRSDELRHTLDYAVISERVVALITAQPLELIETVAERVAQLLLSEFATQDVKVTVYKPGAVPAAQTVGVSIQRSRGAMS</sequence>
<dbReference type="FunFam" id="3.30.1130.10:FF:000002">
    <property type="entry name" value="7,8-dihydroneopterin aldolase"/>
    <property type="match status" value="1"/>
</dbReference>
<keyword evidence="6" id="KW-0413">Isomerase</keyword>
<dbReference type="GO" id="GO:0046654">
    <property type="term" value="P:tetrahydrofolate biosynthetic process"/>
    <property type="evidence" value="ECO:0007669"/>
    <property type="project" value="UniProtKB-UniRule"/>
</dbReference>
<dbReference type="PANTHER" id="PTHR42844:SF1">
    <property type="entry name" value="DIHYDRONEOPTERIN ALDOLASE 1-RELATED"/>
    <property type="match status" value="1"/>
</dbReference>
<dbReference type="EMBL" id="AHTH01000039">
    <property type="protein sequence ID" value="EHR40394.1"/>
    <property type="molecule type" value="Genomic_DNA"/>
</dbReference>
<dbReference type="UniPathway" id="UPA00077">
    <property type="reaction ID" value="UER00154"/>
</dbReference>
<comment type="catalytic activity">
    <reaction evidence="1">
        <text>7,8-dihydroneopterin = 7,8-dihydromonapterin</text>
        <dbReference type="Rhea" id="RHEA:45328"/>
        <dbReference type="ChEBI" id="CHEBI:17001"/>
        <dbReference type="ChEBI" id="CHEBI:71175"/>
        <dbReference type="EC" id="5.1.99.8"/>
    </reaction>
</comment>
<comment type="caution">
    <text evidence="10">The sequence shown here is derived from an EMBL/GenBank/DDBJ whole genome shotgun (WGS) entry which is preliminary data.</text>
</comment>
<evidence type="ECO:0000256" key="8">
    <source>
        <dbReference type="RuleBase" id="RU362079"/>
    </source>
</evidence>
<dbReference type="RefSeq" id="WP_008951053.1">
    <property type="nucleotide sequence ID" value="NZ_AHTH01000039.1"/>
</dbReference>
<feature type="domain" description="Dihydroneopterin aldolase/epimerase" evidence="9">
    <location>
        <begin position="4"/>
        <end position="114"/>
    </location>
</feature>
<dbReference type="NCBIfam" id="TIGR00525">
    <property type="entry name" value="folB"/>
    <property type="match status" value="1"/>
</dbReference>
<dbReference type="EC" id="4.1.2.25" evidence="8"/>
<dbReference type="SMART" id="SM00905">
    <property type="entry name" value="FolB"/>
    <property type="match status" value="1"/>
</dbReference>
<dbReference type="GO" id="GO:0004150">
    <property type="term" value="F:dihydroneopterin aldolase activity"/>
    <property type="evidence" value="ECO:0007669"/>
    <property type="project" value="UniProtKB-UniRule"/>
</dbReference>
<comment type="function">
    <text evidence="8">Catalyzes the conversion of 7,8-dihydroneopterin to 6-hydroxymethyl-7,8-dihydropterin.</text>
</comment>
<dbReference type="AlphaFoldDB" id="H3ZG74"/>
<evidence type="ECO:0000256" key="1">
    <source>
        <dbReference type="ARBA" id="ARBA00000693"/>
    </source>
</evidence>
<accession>H3ZG74</accession>
<reference evidence="10 11" key="1">
    <citation type="journal article" date="2012" name="J. Bacteriol.">
        <title>Genome Sequence of Extracellular-Protease-Producing Alishewanella jeotgali Isolated from Traditional Korean Fermented Seafood.</title>
        <authorList>
            <person name="Jung J."/>
            <person name="Chun J."/>
            <person name="Park W."/>
        </authorList>
    </citation>
    <scope>NUCLEOTIDE SEQUENCE [LARGE SCALE GENOMIC DNA]</scope>
    <source>
        <strain evidence="10 11">KCTC 22429</strain>
    </source>
</reference>
<proteinExistence type="inferred from homology"/>
<evidence type="ECO:0000313" key="10">
    <source>
        <dbReference type="EMBL" id="EHR40394.1"/>
    </source>
</evidence>
<dbReference type="eggNOG" id="COG1539">
    <property type="taxonomic scope" value="Bacteria"/>
</dbReference>
<dbReference type="GO" id="GO:0005737">
    <property type="term" value="C:cytoplasm"/>
    <property type="evidence" value="ECO:0007669"/>
    <property type="project" value="TreeGrafter"/>
</dbReference>
<keyword evidence="11" id="KW-1185">Reference proteome</keyword>
<evidence type="ECO:0000256" key="6">
    <source>
        <dbReference type="ARBA" id="ARBA00023235"/>
    </source>
</evidence>